<proteinExistence type="predicted"/>
<keyword evidence="7" id="KW-1185">Reference proteome</keyword>
<comment type="caution">
    <text evidence="6">The sequence shown here is derived from an EMBL/GenBank/DDBJ whole genome shotgun (WGS) entry which is preliminary data.</text>
</comment>
<protein>
    <recommendedName>
        <fullName evidence="5">RING-type domain-containing protein</fullName>
    </recommendedName>
</protein>
<dbReference type="PROSITE" id="PS00518">
    <property type="entry name" value="ZF_RING_1"/>
    <property type="match status" value="1"/>
</dbReference>
<dbReference type="Pfam" id="PF13445">
    <property type="entry name" value="zf-RING_UBOX"/>
    <property type="match status" value="1"/>
</dbReference>
<dbReference type="PANTHER" id="PTHR25462">
    <property type="entry name" value="BONUS, ISOFORM C-RELATED"/>
    <property type="match status" value="1"/>
</dbReference>
<keyword evidence="3" id="KW-0862">Zinc</keyword>
<gene>
    <name evidence="6" type="ORF">PMEA_00033836</name>
</gene>
<dbReference type="SUPFAM" id="SSF57850">
    <property type="entry name" value="RING/U-box"/>
    <property type="match status" value="1"/>
</dbReference>
<keyword evidence="2 4" id="KW-0863">Zinc-finger</keyword>
<feature type="domain" description="RING-type" evidence="5">
    <location>
        <begin position="16"/>
        <end position="57"/>
    </location>
</feature>
<sequence>MNPLLKSLKKQVSRSISLDTYTEPKTISCLHTFCCECLERHAIENKKQGKFRCPECQAEIDLPQENCFDRLPSSLFHKSNNGTLARNIRKKEYDITAPRVKRVFVRFASPKTTEAMRLKSLKKQCKRIRKTLCRLSRPSRCEGN</sequence>
<keyword evidence="1" id="KW-0479">Metal-binding</keyword>
<dbReference type="Gene3D" id="3.30.40.10">
    <property type="entry name" value="Zinc/RING finger domain, C3HC4 (zinc finger)"/>
    <property type="match status" value="1"/>
</dbReference>
<dbReference type="InterPro" id="IPR013083">
    <property type="entry name" value="Znf_RING/FYVE/PHD"/>
</dbReference>
<evidence type="ECO:0000259" key="5">
    <source>
        <dbReference type="PROSITE" id="PS50089"/>
    </source>
</evidence>
<dbReference type="InterPro" id="IPR027370">
    <property type="entry name" value="Znf-RING_euk"/>
</dbReference>
<dbReference type="GO" id="GO:0061630">
    <property type="term" value="F:ubiquitin protein ligase activity"/>
    <property type="evidence" value="ECO:0007669"/>
    <property type="project" value="TreeGrafter"/>
</dbReference>
<evidence type="ECO:0000313" key="6">
    <source>
        <dbReference type="EMBL" id="CAH3161579.1"/>
    </source>
</evidence>
<dbReference type="AlphaFoldDB" id="A0AAU9XYE0"/>
<organism evidence="6 7">
    <name type="scientific">Pocillopora meandrina</name>
    <dbReference type="NCBI Taxonomy" id="46732"/>
    <lineage>
        <taxon>Eukaryota</taxon>
        <taxon>Metazoa</taxon>
        <taxon>Cnidaria</taxon>
        <taxon>Anthozoa</taxon>
        <taxon>Hexacorallia</taxon>
        <taxon>Scleractinia</taxon>
        <taxon>Astrocoeniina</taxon>
        <taxon>Pocilloporidae</taxon>
        <taxon>Pocillopora</taxon>
    </lineage>
</organism>
<dbReference type="InterPro" id="IPR017907">
    <property type="entry name" value="Znf_RING_CS"/>
</dbReference>
<dbReference type="EMBL" id="CALNXJ010000080">
    <property type="protein sequence ID" value="CAH3161579.1"/>
    <property type="molecule type" value="Genomic_DNA"/>
</dbReference>
<evidence type="ECO:0000256" key="2">
    <source>
        <dbReference type="ARBA" id="ARBA00022771"/>
    </source>
</evidence>
<dbReference type="InterPro" id="IPR001841">
    <property type="entry name" value="Znf_RING"/>
</dbReference>
<evidence type="ECO:0000256" key="1">
    <source>
        <dbReference type="ARBA" id="ARBA00022723"/>
    </source>
</evidence>
<evidence type="ECO:0000256" key="4">
    <source>
        <dbReference type="PROSITE-ProRule" id="PRU00175"/>
    </source>
</evidence>
<name>A0AAU9XYE0_9CNID</name>
<reference evidence="6 7" key="1">
    <citation type="submission" date="2022-05" db="EMBL/GenBank/DDBJ databases">
        <authorList>
            <consortium name="Genoscope - CEA"/>
            <person name="William W."/>
        </authorList>
    </citation>
    <scope>NUCLEOTIDE SEQUENCE [LARGE SCALE GENOMIC DNA]</scope>
</reference>
<evidence type="ECO:0000256" key="3">
    <source>
        <dbReference type="ARBA" id="ARBA00022833"/>
    </source>
</evidence>
<dbReference type="PANTHER" id="PTHR25462:SF296">
    <property type="entry name" value="MEIOTIC P26, ISOFORM F"/>
    <property type="match status" value="1"/>
</dbReference>
<dbReference type="Proteomes" id="UP001159428">
    <property type="component" value="Unassembled WGS sequence"/>
</dbReference>
<evidence type="ECO:0000313" key="7">
    <source>
        <dbReference type="Proteomes" id="UP001159428"/>
    </source>
</evidence>
<dbReference type="GO" id="GO:0008270">
    <property type="term" value="F:zinc ion binding"/>
    <property type="evidence" value="ECO:0007669"/>
    <property type="project" value="UniProtKB-KW"/>
</dbReference>
<accession>A0AAU9XYE0</accession>
<dbReference type="InterPro" id="IPR047153">
    <property type="entry name" value="TRIM45/56/19-like"/>
</dbReference>
<dbReference type="PROSITE" id="PS50089">
    <property type="entry name" value="ZF_RING_2"/>
    <property type="match status" value="1"/>
</dbReference>